<dbReference type="GO" id="GO:0004751">
    <property type="term" value="F:ribose-5-phosphate isomerase activity"/>
    <property type="evidence" value="ECO:0007669"/>
    <property type="project" value="UniProtKB-EC"/>
</dbReference>
<comment type="catalytic activity">
    <reaction evidence="1">
        <text>aldehydo-D-ribose 5-phosphate = D-ribulose 5-phosphate</text>
        <dbReference type="Rhea" id="RHEA:14657"/>
        <dbReference type="ChEBI" id="CHEBI:58121"/>
        <dbReference type="ChEBI" id="CHEBI:58273"/>
        <dbReference type="EC" id="5.3.1.6"/>
    </reaction>
</comment>
<dbReference type="Pfam" id="PF06026">
    <property type="entry name" value="Rib_5-P_isom_A"/>
    <property type="match status" value="1"/>
</dbReference>
<accession>A0A7J7H845</accession>
<name>A0A7J7H845_CAMSI</name>
<evidence type="ECO:0000313" key="3">
    <source>
        <dbReference type="EMBL" id="KAF5947966.1"/>
    </source>
</evidence>
<proteinExistence type="predicted"/>
<comment type="pathway">
    <text evidence="2">Carbohydrate degradation.</text>
</comment>
<dbReference type="Proteomes" id="UP000593564">
    <property type="component" value="Unassembled WGS sequence"/>
</dbReference>
<dbReference type="SUPFAM" id="SSF75445">
    <property type="entry name" value="D-ribose-5-phosphate isomerase (RpiA), lid domain"/>
    <property type="match status" value="1"/>
</dbReference>
<sequence length="109" mass="11944">METVEEIEDLCLGDAEVCRRPSIGHAGPTGGDFPLITREGHNVLDVIFTLPILNLGPLLLPVVEVANTLDNIDGVVNHGVISKILQVPSCLMTFFYFCMDDICLCLMDR</sequence>
<protein>
    <submittedName>
        <fullName evidence="3">Uncharacterized protein</fullName>
    </submittedName>
</protein>
<dbReference type="PANTHER" id="PTHR43748:SF1">
    <property type="entry name" value="RIBOSE-5-PHOSPHATE ISOMERASE 4, CHLOROPLASTIC-RELATED"/>
    <property type="match status" value="1"/>
</dbReference>
<dbReference type="InterPro" id="IPR050262">
    <property type="entry name" value="Ribose-5P_isomerase"/>
</dbReference>
<dbReference type="EMBL" id="JACBKZ010000006">
    <property type="protein sequence ID" value="KAF5947966.1"/>
    <property type="molecule type" value="Genomic_DNA"/>
</dbReference>
<organism evidence="3 4">
    <name type="scientific">Camellia sinensis</name>
    <name type="common">Tea plant</name>
    <name type="synonym">Thea sinensis</name>
    <dbReference type="NCBI Taxonomy" id="4442"/>
    <lineage>
        <taxon>Eukaryota</taxon>
        <taxon>Viridiplantae</taxon>
        <taxon>Streptophyta</taxon>
        <taxon>Embryophyta</taxon>
        <taxon>Tracheophyta</taxon>
        <taxon>Spermatophyta</taxon>
        <taxon>Magnoliopsida</taxon>
        <taxon>eudicotyledons</taxon>
        <taxon>Gunneridae</taxon>
        <taxon>Pentapetalae</taxon>
        <taxon>asterids</taxon>
        <taxon>Ericales</taxon>
        <taxon>Theaceae</taxon>
        <taxon>Camellia</taxon>
    </lineage>
</organism>
<evidence type="ECO:0000256" key="2">
    <source>
        <dbReference type="ARBA" id="ARBA00004921"/>
    </source>
</evidence>
<evidence type="ECO:0000313" key="4">
    <source>
        <dbReference type="Proteomes" id="UP000593564"/>
    </source>
</evidence>
<dbReference type="PANTHER" id="PTHR43748">
    <property type="entry name" value="RIBOSE-5-PHOSPHATE ISOMERASE 3, CHLOROPLASTIC-RELATED"/>
    <property type="match status" value="1"/>
</dbReference>
<reference evidence="4" key="1">
    <citation type="journal article" date="2020" name="Nat. Commun.">
        <title>Genome assembly of wild tea tree DASZ reveals pedigree and selection history of tea varieties.</title>
        <authorList>
            <person name="Zhang W."/>
            <person name="Zhang Y."/>
            <person name="Qiu H."/>
            <person name="Guo Y."/>
            <person name="Wan H."/>
            <person name="Zhang X."/>
            <person name="Scossa F."/>
            <person name="Alseekh S."/>
            <person name="Zhang Q."/>
            <person name="Wang P."/>
            <person name="Xu L."/>
            <person name="Schmidt M.H."/>
            <person name="Jia X."/>
            <person name="Li D."/>
            <person name="Zhu A."/>
            <person name="Guo F."/>
            <person name="Chen W."/>
            <person name="Ni D."/>
            <person name="Usadel B."/>
            <person name="Fernie A.R."/>
            <person name="Wen W."/>
        </authorList>
    </citation>
    <scope>NUCLEOTIDE SEQUENCE [LARGE SCALE GENOMIC DNA]</scope>
    <source>
        <strain evidence="4">cv. G240</strain>
    </source>
</reference>
<keyword evidence="4" id="KW-1185">Reference proteome</keyword>
<comment type="caution">
    <text evidence="3">The sequence shown here is derived from an EMBL/GenBank/DDBJ whole genome shotgun (WGS) entry which is preliminary data.</text>
</comment>
<dbReference type="Gene3D" id="3.40.50.1360">
    <property type="match status" value="1"/>
</dbReference>
<dbReference type="Gene3D" id="3.30.70.260">
    <property type="match status" value="1"/>
</dbReference>
<evidence type="ECO:0000256" key="1">
    <source>
        <dbReference type="ARBA" id="ARBA00001713"/>
    </source>
</evidence>
<gene>
    <name evidence="3" type="ORF">HYC85_013923</name>
</gene>
<dbReference type="GO" id="GO:0009052">
    <property type="term" value="P:pentose-phosphate shunt, non-oxidative branch"/>
    <property type="evidence" value="ECO:0007669"/>
    <property type="project" value="InterPro"/>
</dbReference>
<reference evidence="3 4" key="2">
    <citation type="submission" date="2020-07" db="EMBL/GenBank/DDBJ databases">
        <title>Genome assembly of wild tea tree DASZ reveals pedigree and selection history of tea varieties.</title>
        <authorList>
            <person name="Zhang W."/>
        </authorList>
    </citation>
    <scope>NUCLEOTIDE SEQUENCE [LARGE SCALE GENOMIC DNA]</scope>
    <source>
        <strain evidence="4">cv. G240</strain>
        <tissue evidence="3">Leaf</tissue>
    </source>
</reference>
<dbReference type="AlphaFoldDB" id="A0A7J7H845"/>
<dbReference type="InterPro" id="IPR004788">
    <property type="entry name" value="Ribose5P_isomerase_type_A"/>
</dbReference>